<dbReference type="InterPro" id="IPR057955">
    <property type="entry name" value="SF0329-like"/>
</dbReference>
<name>A0ABY5GKK4_9GAMM</name>
<accession>A0ABY5GKK4</accession>
<dbReference type="EMBL" id="CP101509">
    <property type="protein sequence ID" value="UTV29706.1"/>
    <property type="molecule type" value="Genomic_DNA"/>
</dbReference>
<dbReference type="RefSeq" id="WP_255391025.1">
    <property type="nucleotide sequence ID" value="NZ_CP101509.1"/>
</dbReference>
<keyword evidence="2" id="KW-1185">Reference proteome</keyword>
<proteinExistence type="predicted"/>
<reference evidence="1" key="1">
    <citation type="submission" date="2022-07" db="EMBL/GenBank/DDBJ databases">
        <title>Genome sequencing of Photobacterium atrarenae GJH2-4.</title>
        <authorList>
            <person name="Park S.-J."/>
        </authorList>
    </citation>
    <scope>NUCLEOTIDE SEQUENCE</scope>
    <source>
        <strain evidence="1">GJH2-4</strain>
    </source>
</reference>
<evidence type="ECO:0000313" key="2">
    <source>
        <dbReference type="Proteomes" id="UP001057998"/>
    </source>
</evidence>
<gene>
    <name evidence="1" type="ORF">NNL38_22105</name>
</gene>
<dbReference type="Proteomes" id="UP001057998">
    <property type="component" value="Chromosome 2"/>
</dbReference>
<protein>
    <submittedName>
        <fullName evidence="1">Uncharacterized protein</fullName>
    </submittedName>
</protein>
<sequence>MSKPWSKLKKSIEALWEPTAGLRIHCSVYRMGSAHGGTDCPRYWIAQGKTIIWDYPKDFPAEAQPEYSGKYPYTNDASDISNLIRDYIDTPQSELMTKLFEDRWGLADILRCADRRIGLKRLENTYSEQRSPATNKILDARRKSR</sequence>
<evidence type="ECO:0000313" key="1">
    <source>
        <dbReference type="EMBL" id="UTV29706.1"/>
    </source>
</evidence>
<organism evidence="1 2">
    <name type="scientific">Photobacterium atrarenae</name>
    <dbReference type="NCBI Taxonomy" id="865757"/>
    <lineage>
        <taxon>Bacteria</taxon>
        <taxon>Pseudomonadati</taxon>
        <taxon>Pseudomonadota</taxon>
        <taxon>Gammaproteobacteria</taxon>
        <taxon>Vibrionales</taxon>
        <taxon>Vibrionaceae</taxon>
        <taxon>Photobacterium</taxon>
    </lineage>
</organism>
<dbReference type="Pfam" id="PF25753">
    <property type="entry name" value="SF0329"/>
    <property type="match status" value="1"/>
</dbReference>